<protein>
    <submittedName>
        <fullName evidence="1">Uncharacterized protein</fullName>
    </submittedName>
</protein>
<reference evidence="1" key="1">
    <citation type="journal article" date="2021" name="Gut Microbes">
        <title>A synthetic consortium of 100 gut commensals modulates the composition and function in a colon model of the microbiome of elderly subjects.</title>
        <authorList>
            <person name="Perez M."/>
            <person name="Ntemiri A."/>
            <person name="Tan H."/>
            <person name="Harris H.M.B."/>
            <person name="Roager H.M."/>
            <person name="Ribiere C."/>
            <person name="O'Toole P.W."/>
        </authorList>
    </citation>
    <scope>NUCLEOTIDE SEQUENCE</scope>
    <source>
        <strain evidence="1">MCC335</strain>
    </source>
</reference>
<evidence type="ECO:0000313" key="2">
    <source>
        <dbReference type="Proteomes" id="UP000708338"/>
    </source>
</evidence>
<evidence type="ECO:0000313" key="1">
    <source>
        <dbReference type="EMBL" id="MBT9812073.1"/>
    </source>
</evidence>
<organism evidence="1 2">
    <name type="scientific">Enterocloster citroniae</name>
    <dbReference type="NCBI Taxonomy" id="358743"/>
    <lineage>
        <taxon>Bacteria</taxon>
        <taxon>Bacillati</taxon>
        <taxon>Bacillota</taxon>
        <taxon>Clostridia</taxon>
        <taxon>Lachnospirales</taxon>
        <taxon>Lachnospiraceae</taxon>
        <taxon>Enterocloster</taxon>
    </lineage>
</organism>
<name>A0AA41FIL8_9FIRM</name>
<dbReference type="EMBL" id="WQPS01000043">
    <property type="protein sequence ID" value="MBT9812073.1"/>
    <property type="molecule type" value="Genomic_DNA"/>
</dbReference>
<gene>
    <name evidence="1" type="ORF">GPL26_20860</name>
</gene>
<sequence>MNKEEIKKIVLDYINENGSASYAELQWLFDQHGYDYKGALMSCADACEHVVFWSDWNAEAFDLMAELLHENVIHREPAHPLRYLVDGCAMTMPIVKRAIQYKTDHWCPAVFVKGPDPDRRAQHEV</sequence>
<dbReference type="AlphaFoldDB" id="A0AA41FIL8"/>
<accession>A0AA41FIL8</accession>
<dbReference type="RefSeq" id="WP_117450517.1">
    <property type="nucleotide sequence ID" value="NZ_CABJDD010000002.1"/>
</dbReference>
<dbReference type="Proteomes" id="UP000708338">
    <property type="component" value="Unassembled WGS sequence"/>
</dbReference>
<proteinExistence type="predicted"/>
<comment type="caution">
    <text evidence="1">The sequence shown here is derived from an EMBL/GenBank/DDBJ whole genome shotgun (WGS) entry which is preliminary data.</text>
</comment>